<feature type="chain" id="PRO_5046411802" evidence="1">
    <location>
        <begin position="22"/>
        <end position="151"/>
    </location>
</feature>
<organism evidence="2 3">
    <name type="scientific">Limulus polyphemus</name>
    <name type="common">Atlantic horseshoe crab</name>
    <dbReference type="NCBI Taxonomy" id="6850"/>
    <lineage>
        <taxon>Eukaryota</taxon>
        <taxon>Metazoa</taxon>
        <taxon>Ecdysozoa</taxon>
        <taxon>Arthropoda</taxon>
        <taxon>Chelicerata</taxon>
        <taxon>Merostomata</taxon>
        <taxon>Xiphosura</taxon>
        <taxon>Limulidae</taxon>
        <taxon>Limulus</taxon>
    </lineage>
</organism>
<gene>
    <name evidence="3" type="primary">LOC106471120</name>
</gene>
<keyword evidence="2" id="KW-1185">Reference proteome</keyword>
<evidence type="ECO:0000313" key="2">
    <source>
        <dbReference type="Proteomes" id="UP000694941"/>
    </source>
</evidence>
<protein>
    <submittedName>
        <fullName evidence="3">Uncharacterized protein LOC106471120</fullName>
    </submittedName>
</protein>
<feature type="non-terminal residue" evidence="3">
    <location>
        <position position="151"/>
    </location>
</feature>
<reference evidence="3" key="1">
    <citation type="submission" date="2025-08" db="UniProtKB">
        <authorList>
            <consortium name="RefSeq"/>
        </authorList>
    </citation>
    <scope>IDENTIFICATION</scope>
    <source>
        <tissue evidence="3">Muscle</tissue>
    </source>
</reference>
<proteinExistence type="predicted"/>
<evidence type="ECO:0000313" key="3">
    <source>
        <dbReference type="RefSeq" id="XP_013787163.1"/>
    </source>
</evidence>
<dbReference type="RefSeq" id="XP_013787163.1">
    <property type="nucleotide sequence ID" value="XM_013931709.2"/>
</dbReference>
<feature type="signal peptide" evidence="1">
    <location>
        <begin position="1"/>
        <end position="21"/>
    </location>
</feature>
<name>A0ABM1BRC1_LIMPO</name>
<dbReference type="GeneID" id="106471120"/>
<keyword evidence="1" id="KW-0732">Signal</keyword>
<evidence type="ECO:0000256" key="1">
    <source>
        <dbReference type="SAM" id="SignalP"/>
    </source>
</evidence>
<accession>A0ABM1BRC1</accession>
<sequence>MAIVNFWLTLVLLYLIHITGGVDCTCVTDKTLDGNLMKHPNEPAVYQIIDGCRRWVPNPPTYNNLYKTWSCIKSNILIKYVCNCDPLSNGAELVKGSGPAVYLLSNGVKRHIANPETFNSFCFDWNKIKTYSDIVIRNDTSCDLLTLYILA</sequence>
<dbReference type="Proteomes" id="UP000694941">
    <property type="component" value="Unplaced"/>
</dbReference>